<feature type="compositionally biased region" description="Polar residues" evidence="1">
    <location>
        <begin position="278"/>
        <end position="294"/>
    </location>
</feature>
<feature type="region of interest" description="Disordered" evidence="1">
    <location>
        <begin position="346"/>
        <end position="365"/>
    </location>
</feature>
<accession>X8CK65</accession>
<dbReference type="CDD" id="cd00371">
    <property type="entry name" value="HMA"/>
    <property type="match status" value="1"/>
</dbReference>
<dbReference type="AlphaFoldDB" id="X8CK65"/>
<feature type="region of interest" description="Disordered" evidence="1">
    <location>
        <begin position="507"/>
        <end position="526"/>
    </location>
</feature>
<dbReference type="InterPro" id="IPR006121">
    <property type="entry name" value="HMA_dom"/>
</dbReference>
<dbReference type="EMBL" id="JAOB01000029">
    <property type="protein sequence ID" value="EUA56499.1"/>
    <property type="molecule type" value="Genomic_DNA"/>
</dbReference>
<name>X8CK65_MYCXE</name>
<feature type="compositionally biased region" description="Low complexity" evidence="1">
    <location>
        <begin position="561"/>
        <end position="571"/>
    </location>
</feature>
<organism evidence="2">
    <name type="scientific">Mycobacterium xenopi 4042</name>
    <dbReference type="NCBI Taxonomy" id="1299334"/>
    <lineage>
        <taxon>Bacteria</taxon>
        <taxon>Bacillati</taxon>
        <taxon>Actinomycetota</taxon>
        <taxon>Actinomycetes</taxon>
        <taxon>Mycobacteriales</taxon>
        <taxon>Mycobacteriaceae</taxon>
        <taxon>Mycobacterium</taxon>
    </lineage>
</organism>
<reference evidence="2" key="1">
    <citation type="submission" date="2014-01" db="EMBL/GenBank/DDBJ databases">
        <authorList>
            <person name="Brown-Elliot B."/>
            <person name="Wallace R."/>
            <person name="Lenaerts A."/>
            <person name="Ordway D."/>
            <person name="DeGroote M.A."/>
            <person name="Parker T."/>
            <person name="Sizemore C."/>
            <person name="Tallon L.J."/>
            <person name="Sadzewicz L.K."/>
            <person name="Sengamalay N."/>
            <person name="Fraser C.M."/>
            <person name="Hine E."/>
            <person name="Shefchek K.A."/>
            <person name="Das S.P."/>
            <person name="Tettelin H."/>
        </authorList>
    </citation>
    <scope>NUCLEOTIDE SEQUENCE [LARGE SCALE GENOMIC DNA]</scope>
    <source>
        <strain evidence="2">4042</strain>
    </source>
</reference>
<dbReference type="GO" id="GO:0046872">
    <property type="term" value="F:metal ion binding"/>
    <property type="evidence" value="ECO:0007669"/>
    <property type="project" value="InterPro"/>
</dbReference>
<sequence>MVRAGVQTAAGAAGAAQLLTAPVVRSAGRVVGTASNSHRAAAPSVRWHTERRLHVDLDPLLPFPRWHQHAEAVERVARKVPGVSSAHVERALGRLVVEHEESVDGDTMTNAVRDAVTSIAVDGIDHEPAPRIAPFADPGDPAAMLVPLTAAALDVVAVGAAVAGWLSRLPAAPRTARAAVAVLNQPGCGRSWSRGWPGEYRDRAQRLLRRGAWACAFVRHTIVGLGASRFSNLRSRGPSPNLGQREPEMASPQRPQAPVVPVISSIGAARSHPAPHSPTVSPHTSWSTGPSTRRLTPPRAQCPARSSNTWNKRPTVRWWPPRARCWPAADPRPSPTRSWLRYPKQLSTAGKPSPRCWPRAGRKRATGARPGALRRLDRIQVIVIDGAALRGDARAVLRATGGAPGWDDDRVYEVADALLHGEQAPEPDPDELPATGARLQWLPPQGPAATPAEGLERADLVVDGKHVGSVEVGWEVDPFAIPLLQTAHRTGARVVLRHVAAPTIWRPAPRSPIRRHPAAEAGSRPAGRPRAVLLVTALHPDFASTDTLAALAVADVGVALDDPKAATRGPPTSSPAPTSPR</sequence>
<comment type="caution">
    <text evidence="2">The sequence shown here is derived from an EMBL/GenBank/DDBJ whole genome shotgun (WGS) entry which is preliminary data.</text>
</comment>
<feature type="compositionally biased region" description="Pro residues" evidence="1">
    <location>
        <begin position="572"/>
        <end position="581"/>
    </location>
</feature>
<proteinExistence type="predicted"/>
<evidence type="ECO:0000256" key="1">
    <source>
        <dbReference type="SAM" id="MobiDB-lite"/>
    </source>
</evidence>
<dbReference type="PATRIC" id="fig|1299334.3.peg.2646"/>
<feature type="region of interest" description="Disordered" evidence="1">
    <location>
        <begin position="233"/>
        <end position="256"/>
    </location>
</feature>
<evidence type="ECO:0000313" key="2">
    <source>
        <dbReference type="EMBL" id="EUA56499.1"/>
    </source>
</evidence>
<protein>
    <submittedName>
        <fullName evidence="2">Putative cation-transporting ATPase I domain protein</fullName>
    </submittedName>
</protein>
<feature type="region of interest" description="Disordered" evidence="1">
    <location>
        <begin position="561"/>
        <end position="581"/>
    </location>
</feature>
<gene>
    <name evidence="2" type="ORF">I553_8547</name>
</gene>
<feature type="region of interest" description="Disordered" evidence="1">
    <location>
        <begin position="269"/>
        <end position="310"/>
    </location>
</feature>